<proteinExistence type="predicted"/>
<keyword evidence="3" id="KW-1185">Reference proteome</keyword>
<dbReference type="Gene3D" id="2.30.38.10">
    <property type="entry name" value="Luciferase, Domain 3"/>
    <property type="match status" value="1"/>
</dbReference>
<dbReference type="InterPro" id="IPR009081">
    <property type="entry name" value="PP-bd_ACP"/>
</dbReference>
<dbReference type="InterPro" id="IPR025110">
    <property type="entry name" value="AMP-bd_C"/>
</dbReference>
<dbReference type="Gene3D" id="3.40.50.1820">
    <property type="entry name" value="alpha/beta hydrolase"/>
    <property type="match status" value="1"/>
</dbReference>
<evidence type="ECO:0000313" key="3">
    <source>
        <dbReference type="Proteomes" id="UP000192374"/>
    </source>
</evidence>
<accession>A0ABX3T041</accession>
<dbReference type="Gene3D" id="3.30.300.30">
    <property type="match status" value="1"/>
</dbReference>
<name>A0ABX3T041_9MYCO</name>
<evidence type="ECO:0000259" key="1">
    <source>
        <dbReference type="PROSITE" id="PS50075"/>
    </source>
</evidence>
<feature type="non-terminal residue" evidence="2">
    <location>
        <position position="1"/>
    </location>
</feature>
<dbReference type="Pfam" id="PF00501">
    <property type="entry name" value="AMP-binding"/>
    <property type="match status" value="1"/>
</dbReference>
<dbReference type="EMBL" id="MVIC01000101">
    <property type="protein sequence ID" value="ORB10729.1"/>
    <property type="molecule type" value="Genomic_DNA"/>
</dbReference>
<dbReference type="PANTHER" id="PTHR45527:SF1">
    <property type="entry name" value="FATTY ACID SYNTHASE"/>
    <property type="match status" value="1"/>
</dbReference>
<dbReference type="PANTHER" id="PTHR45527">
    <property type="entry name" value="NONRIBOSOMAL PEPTIDE SYNTHETASE"/>
    <property type="match status" value="1"/>
</dbReference>
<dbReference type="RefSeq" id="WP_139798084.1">
    <property type="nucleotide sequence ID" value="NZ_MVIC01000101.1"/>
</dbReference>
<gene>
    <name evidence="2" type="ORF">BST37_22635</name>
</gene>
<protein>
    <recommendedName>
        <fullName evidence="1">Carrier domain-containing protein</fullName>
    </recommendedName>
</protein>
<sequence>ERLQRMLVAMTDDPTRALSSLDLLDESERARLDAVGNRAVLSAPAATPVSVPVLFGEWVVGAPGAVAVSSEGYSLTYRELDEASNRLAHMLVRQGAGLGQCVGLLVSRSVEAVVAMLAVLKSGAAYVPIDPGLPAARLGFVLSDAAPVAVITNAELAGRLDGHEVAVVDIDDPAIDAQPGTALPAPGAEAIAYVIYTSGTTGVPKGVAVTHGNVTQLLGSLDAGLPVAGVWSQCHSLAFDVSVWEIFGALLRGGRVVVVPDAVVGAPDELHALLVDQRVDVLTQTPSAVAMLAAEGLESTALVMAGEACPAEVVDRWAANRVMVNAYGPTETTMCVAISAPLTPGSGTPPIGSPVAGAALFVLDGWLRAVPAGVVGELYVAGAGVACGYAGRAALTASRFVACPFGGAGTRMYRTGDVVRWRADGQLDYLGRADEQVKIRGYRIELGEIQAALAACEGVAQAVVIAREDRPGDKRLIGYITGAADPAELRAALAERLPAHMVPAAVVVLEAWPLTPNGKLDTRALPAPEYLAGRYRAPTNAVEEMLAGIYAQVLGVDRVGIDDSFFDLGGDSISAM</sequence>
<dbReference type="Pfam" id="PF00550">
    <property type="entry name" value="PP-binding"/>
    <property type="match status" value="1"/>
</dbReference>
<dbReference type="PROSITE" id="PS50075">
    <property type="entry name" value="CARRIER"/>
    <property type="match status" value="1"/>
</dbReference>
<dbReference type="Proteomes" id="UP000192374">
    <property type="component" value="Unassembled WGS sequence"/>
</dbReference>
<dbReference type="InterPro" id="IPR045851">
    <property type="entry name" value="AMP-bd_C_sf"/>
</dbReference>
<evidence type="ECO:0000313" key="2">
    <source>
        <dbReference type="EMBL" id="ORB10729.1"/>
    </source>
</evidence>
<reference evidence="2 3" key="1">
    <citation type="submission" date="2017-02" db="EMBL/GenBank/DDBJ databases">
        <title>The new phylogeny of genus Mycobacterium.</title>
        <authorList>
            <person name="Tortoli E."/>
            <person name="Trovato A."/>
            <person name="Cirillo D.M."/>
        </authorList>
    </citation>
    <scope>NUCLEOTIDE SEQUENCE [LARGE SCALE GENOMIC DNA]</scope>
    <source>
        <strain evidence="2 3">DSM 45145</strain>
    </source>
</reference>
<feature type="domain" description="Carrier" evidence="1">
    <location>
        <begin position="537"/>
        <end position="576"/>
    </location>
</feature>
<organism evidence="2 3">
    <name type="scientific">Mycobacterium noviomagense</name>
    <dbReference type="NCBI Taxonomy" id="459858"/>
    <lineage>
        <taxon>Bacteria</taxon>
        <taxon>Bacillati</taxon>
        <taxon>Actinomycetota</taxon>
        <taxon>Actinomycetes</taxon>
        <taxon>Mycobacteriales</taxon>
        <taxon>Mycobacteriaceae</taxon>
        <taxon>Mycobacterium</taxon>
    </lineage>
</organism>
<dbReference type="NCBIfam" id="TIGR01733">
    <property type="entry name" value="AA-adenyl-dom"/>
    <property type="match status" value="1"/>
</dbReference>
<dbReference type="PROSITE" id="PS00455">
    <property type="entry name" value="AMP_BINDING"/>
    <property type="match status" value="1"/>
</dbReference>
<dbReference type="InterPro" id="IPR029058">
    <property type="entry name" value="AB_hydrolase_fold"/>
</dbReference>
<dbReference type="Gene3D" id="3.40.50.980">
    <property type="match status" value="2"/>
</dbReference>
<feature type="non-terminal residue" evidence="2">
    <location>
        <position position="576"/>
    </location>
</feature>
<dbReference type="Pfam" id="PF13193">
    <property type="entry name" value="AMP-binding_C"/>
    <property type="match status" value="1"/>
</dbReference>
<dbReference type="InterPro" id="IPR010071">
    <property type="entry name" value="AA_adenyl_dom"/>
</dbReference>
<comment type="caution">
    <text evidence="2">The sequence shown here is derived from an EMBL/GenBank/DDBJ whole genome shotgun (WGS) entry which is preliminary data.</text>
</comment>
<dbReference type="InterPro" id="IPR000873">
    <property type="entry name" value="AMP-dep_synth/lig_dom"/>
</dbReference>
<dbReference type="SUPFAM" id="SSF56801">
    <property type="entry name" value="Acetyl-CoA synthetase-like"/>
    <property type="match status" value="1"/>
</dbReference>
<dbReference type="InterPro" id="IPR020845">
    <property type="entry name" value="AMP-binding_CS"/>
</dbReference>